<name>A0ABW2SJV1_9ACTO</name>
<reference evidence="7" key="1">
    <citation type="journal article" date="2019" name="Int. J. Syst. Evol. Microbiol.">
        <title>The Global Catalogue of Microorganisms (GCM) 10K type strain sequencing project: providing services to taxonomists for standard genome sequencing and annotation.</title>
        <authorList>
            <consortium name="The Broad Institute Genomics Platform"/>
            <consortium name="The Broad Institute Genome Sequencing Center for Infectious Disease"/>
            <person name="Wu L."/>
            <person name="Ma J."/>
        </authorList>
    </citation>
    <scope>NUCLEOTIDE SEQUENCE [LARGE SCALE GENOMIC DNA]</scope>
    <source>
        <strain evidence="7">CCUG 56698</strain>
    </source>
</reference>
<dbReference type="SUPFAM" id="SSF46689">
    <property type="entry name" value="Homeodomain-like"/>
    <property type="match status" value="1"/>
</dbReference>
<protein>
    <submittedName>
        <fullName evidence="6">TetR/AcrR family transcriptional regulator</fullName>
    </submittedName>
</protein>
<dbReference type="EMBL" id="JBHTEF010000001">
    <property type="protein sequence ID" value="MFC7579791.1"/>
    <property type="molecule type" value="Genomic_DNA"/>
</dbReference>
<accession>A0ABW2SJV1</accession>
<dbReference type="InterPro" id="IPR001647">
    <property type="entry name" value="HTH_TetR"/>
</dbReference>
<dbReference type="Gene3D" id="1.10.357.10">
    <property type="entry name" value="Tetracycline Repressor, domain 2"/>
    <property type="match status" value="1"/>
</dbReference>
<sequence length="187" mass="19871">MRADAAASISRILDAAHAALVGGGVASLSRIAEEAGVGVATLYRHFPNRRALASSVYQRVFAQAVVPLLMRFEDTDGDHESLVDILDRISAVFTREHNLMASVQDVGPLTDSLISSHDRLFGDLSSRGRAAGHLRSDLGGGELARLLGVIALGSGLVAEDDVQRRRMIDVLLDSLRPTDGGDARSMA</sequence>
<evidence type="ECO:0000259" key="5">
    <source>
        <dbReference type="PROSITE" id="PS50977"/>
    </source>
</evidence>
<dbReference type="InterPro" id="IPR009057">
    <property type="entry name" value="Homeodomain-like_sf"/>
</dbReference>
<keyword evidence="2 4" id="KW-0238">DNA-binding</keyword>
<keyword evidence="3" id="KW-0804">Transcription</keyword>
<gene>
    <name evidence="6" type="ORF">ACFQWG_00905</name>
</gene>
<dbReference type="PANTHER" id="PTHR30055:SF234">
    <property type="entry name" value="HTH-TYPE TRANSCRIPTIONAL REGULATOR BETI"/>
    <property type="match status" value="1"/>
</dbReference>
<dbReference type="Proteomes" id="UP001596527">
    <property type="component" value="Unassembled WGS sequence"/>
</dbReference>
<dbReference type="SUPFAM" id="SSF48498">
    <property type="entry name" value="Tetracyclin repressor-like, C-terminal domain"/>
    <property type="match status" value="1"/>
</dbReference>
<comment type="caution">
    <text evidence="6">The sequence shown here is derived from an EMBL/GenBank/DDBJ whole genome shotgun (WGS) entry which is preliminary data.</text>
</comment>
<keyword evidence="7" id="KW-1185">Reference proteome</keyword>
<evidence type="ECO:0000256" key="3">
    <source>
        <dbReference type="ARBA" id="ARBA00023163"/>
    </source>
</evidence>
<dbReference type="Pfam" id="PF00440">
    <property type="entry name" value="TetR_N"/>
    <property type="match status" value="1"/>
</dbReference>
<proteinExistence type="predicted"/>
<feature type="DNA-binding region" description="H-T-H motif" evidence="4">
    <location>
        <begin position="27"/>
        <end position="46"/>
    </location>
</feature>
<evidence type="ECO:0000256" key="4">
    <source>
        <dbReference type="PROSITE-ProRule" id="PRU00335"/>
    </source>
</evidence>
<keyword evidence="1" id="KW-0805">Transcription regulation</keyword>
<dbReference type="RefSeq" id="WP_380971285.1">
    <property type="nucleotide sequence ID" value="NZ_JBHTEF010000001.1"/>
</dbReference>
<evidence type="ECO:0000256" key="1">
    <source>
        <dbReference type="ARBA" id="ARBA00023015"/>
    </source>
</evidence>
<dbReference type="InterPro" id="IPR036271">
    <property type="entry name" value="Tet_transcr_reg_TetR-rel_C_sf"/>
</dbReference>
<dbReference type="PANTHER" id="PTHR30055">
    <property type="entry name" value="HTH-TYPE TRANSCRIPTIONAL REGULATOR RUTR"/>
    <property type="match status" value="1"/>
</dbReference>
<evidence type="ECO:0000256" key="2">
    <source>
        <dbReference type="ARBA" id="ARBA00023125"/>
    </source>
</evidence>
<evidence type="ECO:0000313" key="6">
    <source>
        <dbReference type="EMBL" id="MFC7579791.1"/>
    </source>
</evidence>
<organism evidence="6 7">
    <name type="scientific">Schaalia naturae</name>
    <dbReference type="NCBI Taxonomy" id="635203"/>
    <lineage>
        <taxon>Bacteria</taxon>
        <taxon>Bacillati</taxon>
        <taxon>Actinomycetota</taxon>
        <taxon>Actinomycetes</taxon>
        <taxon>Actinomycetales</taxon>
        <taxon>Actinomycetaceae</taxon>
        <taxon>Schaalia</taxon>
    </lineage>
</organism>
<dbReference type="PROSITE" id="PS50977">
    <property type="entry name" value="HTH_TETR_2"/>
    <property type="match status" value="1"/>
</dbReference>
<evidence type="ECO:0000313" key="7">
    <source>
        <dbReference type="Proteomes" id="UP001596527"/>
    </source>
</evidence>
<dbReference type="InterPro" id="IPR050109">
    <property type="entry name" value="HTH-type_TetR-like_transc_reg"/>
</dbReference>
<feature type="domain" description="HTH tetR-type" evidence="5">
    <location>
        <begin position="6"/>
        <end position="64"/>
    </location>
</feature>